<organism evidence="1 2">
    <name type="scientific">Nocardia niwae</name>
    <dbReference type="NCBI Taxonomy" id="626084"/>
    <lineage>
        <taxon>Bacteria</taxon>
        <taxon>Bacillati</taxon>
        <taxon>Actinomycetota</taxon>
        <taxon>Actinomycetes</taxon>
        <taxon>Mycobacteriales</taxon>
        <taxon>Nocardiaceae</taxon>
        <taxon>Nocardia</taxon>
    </lineage>
</organism>
<dbReference type="RefSeq" id="WP_357809754.1">
    <property type="nucleotide sequence ID" value="NZ_JBEYBM010000028.1"/>
</dbReference>
<reference evidence="1 2" key="1">
    <citation type="submission" date="2024-06" db="EMBL/GenBank/DDBJ databases">
        <title>The Natural Products Discovery Center: Release of the First 8490 Sequenced Strains for Exploring Actinobacteria Biosynthetic Diversity.</title>
        <authorList>
            <person name="Kalkreuter E."/>
            <person name="Kautsar S.A."/>
            <person name="Yang D."/>
            <person name="Bader C.D."/>
            <person name="Teijaro C.N."/>
            <person name="Fluegel L."/>
            <person name="Davis C.M."/>
            <person name="Simpson J.R."/>
            <person name="Lauterbach L."/>
            <person name="Steele A.D."/>
            <person name="Gui C."/>
            <person name="Meng S."/>
            <person name="Li G."/>
            <person name="Viehrig K."/>
            <person name="Ye F."/>
            <person name="Su P."/>
            <person name="Kiefer A.F."/>
            <person name="Nichols A."/>
            <person name="Cepeda A.J."/>
            <person name="Yan W."/>
            <person name="Fan B."/>
            <person name="Jiang Y."/>
            <person name="Adhikari A."/>
            <person name="Zheng C.-J."/>
            <person name="Schuster L."/>
            <person name="Cowan T.M."/>
            <person name="Smanski M.J."/>
            <person name="Chevrette M.G."/>
            <person name="De Carvalho L.P.S."/>
            <person name="Shen B."/>
        </authorList>
    </citation>
    <scope>NUCLEOTIDE SEQUENCE [LARGE SCALE GENOMIC DNA]</scope>
    <source>
        <strain evidence="1 2">NPDC019434</strain>
    </source>
</reference>
<evidence type="ECO:0008006" key="3">
    <source>
        <dbReference type="Google" id="ProtNLM"/>
    </source>
</evidence>
<evidence type="ECO:0000313" key="2">
    <source>
        <dbReference type="Proteomes" id="UP001550535"/>
    </source>
</evidence>
<proteinExistence type="predicted"/>
<dbReference type="InterPro" id="IPR011009">
    <property type="entry name" value="Kinase-like_dom_sf"/>
</dbReference>
<dbReference type="Proteomes" id="UP001550535">
    <property type="component" value="Unassembled WGS sequence"/>
</dbReference>
<keyword evidence="2" id="KW-1185">Reference proteome</keyword>
<gene>
    <name evidence="1" type="ORF">ABZ507_25040</name>
</gene>
<sequence>MGDESADRACAMVERELATGTAFMNSRGLLHLDAHFENILTDGQRLYFGDYGLALSCEFDLSPAEAAFFDQDQSYDRGYIATYLVNWLLTALYRLRWEDREVRAAMVRAIAEGKPPQGIGEEAAALLARHAPIAAVMSAFTRAFQQECRSTPYPDHEIRRLLGGQASGLVQAA</sequence>
<dbReference type="EMBL" id="JBEYBR010000075">
    <property type="protein sequence ID" value="MEU2125079.1"/>
    <property type="molecule type" value="Genomic_DNA"/>
</dbReference>
<name>A0ABV2XGQ1_9NOCA</name>
<protein>
    <recommendedName>
        <fullName evidence="3">Protein kinase domain-containing protein</fullName>
    </recommendedName>
</protein>
<comment type="caution">
    <text evidence="1">The sequence shown here is derived from an EMBL/GenBank/DDBJ whole genome shotgun (WGS) entry which is preliminary data.</text>
</comment>
<accession>A0ABV2XGQ1</accession>
<evidence type="ECO:0000313" key="1">
    <source>
        <dbReference type="EMBL" id="MEU2125079.1"/>
    </source>
</evidence>
<dbReference type="SUPFAM" id="SSF56112">
    <property type="entry name" value="Protein kinase-like (PK-like)"/>
    <property type="match status" value="1"/>
</dbReference>